<accession>A0A653KVM4</accession>
<feature type="region of interest" description="Disordered" evidence="1">
    <location>
        <begin position="1"/>
        <end position="26"/>
    </location>
</feature>
<dbReference type="AlphaFoldDB" id="A0A653KVM4"/>
<sequence>MVGANVTEQCDSGAHSHSPYEWGDAQTSSLCPCARWNAPGTGDFDKQRINRTGHSTGYAIQHWRN</sequence>
<dbReference type="Proteomes" id="UP000439123">
    <property type="component" value="Unassembled WGS sequence"/>
</dbReference>
<dbReference type="EMBL" id="CABWLC010000007">
    <property type="protein sequence ID" value="VXA83248.1"/>
    <property type="molecule type" value="Genomic_DNA"/>
</dbReference>
<organism evidence="2 3">
    <name type="scientific">Aeromonas veronii</name>
    <dbReference type="NCBI Taxonomy" id="654"/>
    <lineage>
        <taxon>Bacteria</taxon>
        <taxon>Pseudomonadati</taxon>
        <taxon>Pseudomonadota</taxon>
        <taxon>Gammaproteobacteria</taxon>
        <taxon>Aeromonadales</taxon>
        <taxon>Aeromonadaceae</taxon>
        <taxon>Aeromonas</taxon>
    </lineage>
</organism>
<evidence type="ECO:0000313" key="3">
    <source>
        <dbReference type="Proteomes" id="UP000439123"/>
    </source>
</evidence>
<protein>
    <submittedName>
        <fullName evidence="2">Uncharacterized protein</fullName>
    </submittedName>
</protein>
<proteinExistence type="predicted"/>
<evidence type="ECO:0000313" key="2">
    <source>
        <dbReference type="EMBL" id="VXA83248.1"/>
    </source>
</evidence>
<reference evidence="2 3" key="1">
    <citation type="submission" date="2019-10" db="EMBL/GenBank/DDBJ databases">
        <authorList>
            <person name="Karimi E."/>
        </authorList>
    </citation>
    <scope>NUCLEOTIDE SEQUENCE [LARGE SCALE GENOMIC DNA]</scope>
    <source>
        <strain evidence="2">Aeromonas sp. 8C</strain>
    </source>
</reference>
<gene>
    <name evidence="2" type="ORF">AERO8C_150091</name>
</gene>
<evidence type="ECO:0000256" key="1">
    <source>
        <dbReference type="SAM" id="MobiDB-lite"/>
    </source>
</evidence>
<name>A0A653KVM4_AERVE</name>
<feature type="compositionally biased region" description="Polar residues" evidence="1">
    <location>
        <begin position="1"/>
        <end position="10"/>
    </location>
</feature>